<reference evidence="2" key="2">
    <citation type="journal article" date="2023" name="Science">
        <title>Genomic signatures of disease resistance in endangered staghorn corals.</title>
        <authorList>
            <person name="Vollmer S.V."/>
            <person name="Selwyn J.D."/>
            <person name="Despard B.A."/>
            <person name="Roesel C.L."/>
        </authorList>
    </citation>
    <scope>NUCLEOTIDE SEQUENCE</scope>
    <source>
        <strain evidence="2">K2</strain>
    </source>
</reference>
<proteinExistence type="predicted"/>
<comment type="caution">
    <text evidence="2">The sequence shown here is derived from an EMBL/GenBank/DDBJ whole genome shotgun (WGS) entry which is preliminary data.</text>
</comment>
<evidence type="ECO:0000313" key="3">
    <source>
        <dbReference type="Proteomes" id="UP001249851"/>
    </source>
</evidence>
<dbReference type="AlphaFoldDB" id="A0AAD9QSV0"/>
<protein>
    <recommendedName>
        <fullName evidence="1">DUF5641 domain-containing protein</fullName>
    </recommendedName>
</protein>
<dbReference type="Pfam" id="PF18701">
    <property type="entry name" value="DUF5641"/>
    <property type="match status" value="1"/>
</dbReference>
<evidence type="ECO:0000259" key="1">
    <source>
        <dbReference type="Pfam" id="PF18701"/>
    </source>
</evidence>
<dbReference type="Proteomes" id="UP001249851">
    <property type="component" value="Unassembled WGS sequence"/>
</dbReference>
<accession>A0AAD9QSV0</accession>
<dbReference type="PANTHER" id="PTHR47331:SF2">
    <property type="match status" value="1"/>
</dbReference>
<dbReference type="InterPro" id="IPR040676">
    <property type="entry name" value="DUF5641"/>
</dbReference>
<organism evidence="2 3">
    <name type="scientific">Acropora cervicornis</name>
    <name type="common">Staghorn coral</name>
    <dbReference type="NCBI Taxonomy" id="6130"/>
    <lineage>
        <taxon>Eukaryota</taxon>
        <taxon>Metazoa</taxon>
        <taxon>Cnidaria</taxon>
        <taxon>Anthozoa</taxon>
        <taxon>Hexacorallia</taxon>
        <taxon>Scleractinia</taxon>
        <taxon>Astrocoeniina</taxon>
        <taxon>Acroporidae</taxon>
        <taxon>Acropora</taxon>
    </lineage>
</organism>
<evidence type="ECO:0000313" key="2">
    <source>
        <dbReference type="EMBL" id="KAK2566756.1"/>
    </source>
</evidence>
<gene>
    <name evidence="2" type="ORF">P5673_009433</name>
</gene>
<name>A0AAD9QSV0_ACRCE</name>
<dbReference type="EMBL" id="JARQWQ010000016">
    <property type="protein sequence ID" value="KAK2566756.1"/>
    <property type="molecule type" value="Genomic_DNA"/>
</dbReference>
<feature type="domain" description="DUF5641" evidence="1">
    <location>
        <begin position="95"/>
        <end position="146"/>
    </location>
</feature>
<keyword evidence="3" id="KW-1185">Reference proteome</keyword>
<sequence>MSADELVRNMWDEGAVGITDQNKPLTAEEVLAAWKVAESRCYAVGRYEVAIPWKDDEPPLHCNRTTAEDRLYSLEKHLQRRPDVAEKYCQPNGGLIQNLVKLFWKLKRWREEFLSTPKTQKKWRGAKDNLKVGGVVLVVDKNAPCGQ</sequence>
<reference evidence="2" key="1">
    <citation type="journal article" date="2023" name="G3 (Bethesda)">
        <title>Whole genome assembly and annotation of the endangered Caribbean coral Acropora cervicornis.</title>
        <authorList>
            <person name="Selwyn J.D."/>
            <person name="Vollmer S.V."/>
        </authorList>
    </citation>
    <scope>NUCLEOTIDE SEQUENCE</scope>
    <source>
        <strain evidence="2">K2</strain>
    </source>
</reference>
<dbReference type="PANTHER" id="PTHR47331">
    <property type="entry name" value="PHD-TYPE DOMAIN-CONTAINING PROTEIN"/>
    <property type="match status" value="1"/>
</dbReference>